<reference evidence="1 2" key="1">
    <citation type="submission" date="2017-01" db="EMBL/GenBank/DDBJ databases">
        <title>Bacillus cereus isolates.</title>
        <authorList>
            <person name="Beno S.M."/>
        </authorList>
    </citation>
    <scope>NUCLEOTIDE SEQUENCE [LARGE SCALE GENOMIC DNA]</scope>
    <source>
        <strain evidence="1 2">FSL H8-0485</strain>
    </source>
</reference>
<dbReference type="EMBL" id="MUAJ01000081">
    <property type="protein sequence ID" value="OOR05712.1"/>
    <property type="molecule type" value="Genomic_DNA"/>
</dbReference>
<comment type="caution">
    <text evidence="1">The sequence shown here is derived from an EMBL/GenBank/DDBJ whole genome shotgun (WGS) entry which is preliminary data.</text>
</comment>
<evidence type="ECO:0000313" key="1">
    <source>
        <dbReference type="EMBL" id="OOR05712.1"/>
    </source>
</evidence>
<organism evidence="1 2">
    <name type="scientific">Bacillus cereus</name>
    <dbReference type="NCBI Taxonomy" id="1396"/>
    <lineage>
        <taxon>Bacteria</taxon>
        <taxon>Bacillati</taxon>
        <taxon>Bacillota</taxon>
        <taxon>Bacilli</taxon>
        <taxon>Bacillales</taxon>
        <taxon>Bacillaceae</taxon>
        <taxon>Bacillus</taxon>
        <taxon>Bacillus cereus group</taxon>
    </lineage>
</organism>
<protein>
    <submittedName>
        <fullName evidence="1">Uncharacterized protein</fullName>
    </submittedName>
</protein>
<proteinExistence type="predicted"/>
<dbReference type="Proteomes" id="UP000190906">
    <property type="component" value="Unassembled WGS sequence"/>
</dbReference>
<accession>A0A1S9T726</accession>
<dbReference type="AlphaFoldDB" id="A0A1S9T726"/>
<name>A0A1S9T726_BACCE</name>
<sequence>MMLPKLDARCEKCNGYGIEWNKTFDRAVDRVMDTQGLSFYDSVNQVRGNSMYEEDYSLCVPCNSTGKRK</sequence>
<evidence type="ECO:0000313" key="2">
    <source>
        <dbReference type="Proteomes" id="UP000190906"/>
    </source>
</evidence>
<gene>
    <name evidence="1" type="ORF">BW897_31245</name>
</gene>